<dbReference type="PANTHER" id="PTHR48051:SF1">
    <property type="entry name" value="RAS SUPPRESSOR PROTEIN 1"/>
    <property type="match status" value="1"/>
</dbReference>
<accession>A0AAU9FZ71</accession>
<dbReference type="InterPro" id="IPR050216">
    <property type="entry name" value="LRR_domain-containing"/>
</dbReference>
<dbReference type="GO" id="GO:0005737">
    <property type="term" value="C:cytoplasm"/>
    <property type="evidence" value="ECO:0007669"/>
    <property type="project" value="TreeGrafter"/>
</dbReference>
<dbReference type="AlphaFoldDB" id="A0AAU9FZ71"/>
<gene>
    <name evidence="3" type="ORF">DMAD_01266</name>
</gene>
<dbReference type="InterPro" id="IPR001611">
    <property type="entry name" value="Leu-rich_rpt"/>
</dbReference>
<reference evidence="3 4" key="1">
    <citation type="submission" date="2024-02" db="EMBL/GenBank/DDBJ databases">
        <title>A chromosome-level genome assembly of Drosophila madeirensis, a fruit fly species endemic to Madeira island.</title>
        <authorList>
            <person name="Tomihara K."/>
            <person name="Llopart A."/>
            <person name="Yamamoto D."/>
        </authorList>
    </citation>
    <scope>NUCLEOTIDE SEQUENCE [LARGE SCALE GENOMIC DNA]</scope>
    <source>
        <strain evidence="3 4">RF1</strain>
    </source>
</reference>
<evidence type="ECO:0000313" key="4">
    <source>
        <dbReference type="Proteomes" id="UP001500889"/>
    </source>
</evidence>
<evidence type="ECO:0000313" key="3">
    <source>
        <dbReference type="EMBL" id="BFG01532.1"/>
    </source>
</evidence>
<evidence type="ECO:0000256" key="2">
    <source>
        <dbReference type="ARBA" id="ARBA00022737"/>
    </source>
</evidence>
<organism evidence="3 4">
    <name type="scientific">Drosophila madeirensis</name>
    <name type="common">Fruit fly</name>
    <dbReference type="NCBI Taxonomy" id="30013"/>
    <lineage>
        <taxon>Eukaryota</taxon>
        <taxon>Metazoa</taxon>
        <taxon>Ecdysozoa</taxon>
        <taxon>Arthropoda</taxon>
        <taxon>Hexapoda</taxon>
        <taxon>Insecta</taxon>
        <taxon>Pterygota</taxon>
        <taxon>Neoptera</taxon>
        <taxon>Endopterygota</taxon>
        <taxon>Diptera</taxon>
        <taxon>Brachycera</taxon>
        <taxon>Muscomorpha</taxon>
        <taxon>Ephydroidea</taxon>
        <taxon>Drosophilidae</taxon>
        <taxon>Drosophila</taxon>
        <taxon>Sophophora</taxon>
    </lineage>
</organism>
<keyword evidence="1" id="KW-0433">Leucine-rich repeat</keyword>
<protein>
    <submittedName>
        <fullName evidence="3">Leucine-rich repeat protein soc-2-like</fullName>
    </submittedName>
</protein>
<dbReference type="PANTHER" id="PTHR48051">
    <property type="match status" value="1"/>
</dbReference>
<dbReference type="Pfam" id="PF13855">
    <property type="entry name" value="LRR_8"/>
    <property type="match status" value="1"/>
</dbReference>
<evidence type="ECO:0000256" key="1">
    <source>
        <dbReference type="ARBA" id="ARBA00022614"/>
    </source>
</evidence>
<proteinExistence type="predicted"/>
<dbReference type="Proteomes" id="UP001500889">
    <property type="component" value="Chromosome A"/>
</dbReference>
<keyword evidence="2" id="KW-0677">Repeat</keyword>
<dbReference type="Gene3D" id="3.80.10.10">
    <property type="entry name" value="Ribonuclease Inhibitor"/>
    <property type="match status" value="1"/>
</dbReference>
<dbReference type="EMBL" id="AP029266">
    <property type="protein sequence ID" value="BFG01532.1"/>
    <property type="molecule type" value="Genomic_DNA"/>
</dbReference>
<keyword evidence="4" id="KW-1185">Reference proteome</keyword>
<name>A0AAU9FZ71_DROMD</name>
<sequence>MDQKQKRVHPLYPKCEEAIATGILDLKQSELTLIPQAVFKFMSCAEADVKECDISHNELKYLQPQLPLKFNNLTNLNLAHNMMSTLPVEIGSLRGLEVLDFSYNVFCTLPDIVFQLPHLTLLYAHGNIIREVDLTKPIETDRLDLVDLRYNPLTREFCRNLMRININFRVALYDEGHCDYGFDNETDSD</sequence>
<dbReference type="InterPro" id="IPR032675">
    <property type="entry name" value="LRR_dom_sf"/>
</dbReference>
<dbReference type="SUPFAM" id="SSF52075">
    <property type="entry name" value="Outer arm dynein light chain 1"/>
    <property type="match status" value="1"/>
</dbReference>